<dbReference type="SMART" id="SM00129">
    <property type="entry name" value="KISc"/>
    <property type="match status" value="1"/>
</dbReference>
<dbReference type="AlphaFoldDB" id="A0A8B7N0Z5"/>
<keyword evidence="6" id="KW-0206">Cytoskeleton</keyword>
<dbReference type="OrthoDB" id="3176171at2759"/>
<keyword evidence="2 7" id="KW-0547">Nucleotide-binding</keyword>
<dbReference type="GO" id="GO:0003777">
    <property type="term" value="F:microtubule motor activity"/>
    <property type="evidence" value="ECO:0007669"/>
    <property type="project" value="InterPro"/>
</dbReference>
<dbReference type="OMA" id="QEANANC"/>
<reference evidence="11" key="1">
    <citation type="submission" date="2025-08" db="UniProtKB">
        <authorList>
            <consortium name="RefSeq"/>
        </authorList>
    </citation>
    <scope>IDENTIFICATION</scope>
    <source>
        <tissue evidence="11">Whole organism</tissue>
    </source>
</reference>
<feature type="binding site" evidence="7">
    <location>
        <begin position="80"/>
        <end position="87"/>
    </location>
    <ligand>
        <name>ATP</name>
        <dbReference type="ChEBI" id="CHEBI:30616"/>
    </ligand>
</feature>
<comment type="subcellular location">
    <subcellularLocation>
        <location evidence="1">Cytoplasm</location>
        <location evidence="1">Cytoskeleton</location>
    </subcellularLocation>
</comment>
<dbReference type="GO" id="GO:0005524">
    <property type="term" value="F:ATP binding"/>
    <property type="evidence" value="ECO:0007669"/>
    <property type="project" value="UniProtKB-UniRule"/>
</dbReference>
<dbReference type="GO" id="GO:0007018">
    <property type="term" value="P:microtubule-based movement"/>
    <property type="evidence" value="ECO:0007669"/>
    <property type="project" value="InterPro"/>
</dbReference>
<gene>
    <name evidence="11" type="primary">LOC108665277</name>
</gene>
<keyword evidence="6" id="KW-0963">Cytoplasm</keyword>
<evidence type="ECO:0000256" key="4">
    <source>
        <dbReference type="ARBA" id="ARBA00023054"/>
    </source>
</evidence>
<dbReference type="PANTHER" id="PTHR47968">
    <property type="entry name" value="CENTROMERE PROTEIN E"/>
    <property type="match status" value="1"/>
</dbReference>
<evidence type="ECO:0000256" key="3">
    <source>
        <dbReference type="ARBA" id="ARBA00022840"/>
    </source>
</evidence>
<dbReference type="InterPro" id="IPR027640">
    <property type="entry name" value="Kinesin-like_fam"/>
</dbReference>
<evidence type="ECO:0000259" key="9">
    <source>
        <dbReference type="PROSITE" id="PS50067"/>
    </source>
</evidence>
<dbReference type="SUPFAM" id="SSF52540">
    <property type="entry name" value="P-loop containing nucleoside triphosphate hydrolases"/>
    <property type="match status" value="1"/>
</dbReference>
<accession>A0A8B7N0Z5</accession>
<dbReference type="Gene3D" id="3.40.850.10">
    <property type="entry name" value="Kinesin motor domain"/>
    <property type="match status" value="1"/>
</dbReference>
<evidence type="ECO:0000256" key="1">
    <source>
        <dbReference type="ARBA" id="ARBA00004245"/>
    </source>
</evidence>
<dbReference type="InterPro" id="IPR019821">
    <property type="entry name" value="Kinesin_motor_CS"/>
</dbReference>
<evidence type="ECO:0000256" key="7">
    <source>
        <dbReference type="PROSITE-ProRule" id="PRU00283"/>
    </source>
</evidence>
<dbReference type="GO" id="GO:0008017">
    <property type="term" value="F:microtubule binding"/>
    <property type="evidence" value="ECO:0007669"/>
    <property type="project" value="InterPro"/>
</dbReference>
<dbReference type="PANTHER" id="PTHR47968:SF75">
    <property type="entry name" value="CENTROMERE-ASSOCIATED PROTEIN E"/>
    <property type="match status" value="1"/>
</dbReference>
<evidence type="ECO:0000256" key="5">
    <source>
        <dbReference type="ARBA" id="ARBA00023175"/>
    </source>
</evidence>
<sequence length="330" mass="36642">MLDVQVFIRVTPGTSDRHWEVEEDGRSLRQVHTEGADATVRSFDRVFDGNTRNVEVFRCAMMPLIEGVFEGSNGTLFAYGYTATGKTHTLLGCEEDPGIFRLAIANILEGVQNAQNRQYMVRVSIIELYMQKFYDLLVGRANAPGNGPLMVSHDATGDFNLRGLTEEVVASEQQLLSLLQRTEMNRQVRPTPKNERSSRSHVIFRIRVEYVEAGSSDSHVAATGSHLLIVDLAGSEKMSNPGGQKDELSKEGIQIKQDLLALNKVIGELSRGRPVATYRGNSLTELLRGSLEGNVRLSILCTVDVSSANETKDTLRYLLCNQSFKIYLTI</sequence>
<dbReference type="InterPro" id="IPR036961">
    <property type="entry name" value="Kinesin_motor_dom_sf"/>
</dbReference>
<evidence type="ECO:0000256" key="6">
    <source>
        <dbReference type="ARBA" id="ARBA00023212"/>
    </source>
</evidence>
<dbReference type="InterPro" id="IPR001752">
    <property type="entry name" value="Kinesin_motor_dom"/>
</dbReference>
<dbReference type="PROSITE" id="PS00411">
    <property type="entry name" value="KINESIN_MOTOR_1"/>
    <property type="match status" value="1"/>
</dbReference>
<organism evidence="10 11">
    <name type="scientific">Hyalella azteca</name>
    <name type="common">Amphipod</name>
    <dbReference type="NCBI Taxonomy" id="294128"/>
    <lineage>
        <taxon>Eukaryota</taxon>
        <taxon>Metazoa</taxon>
        <taxon>Ecdysozoa</taxon>
        <taxon>Arthropoda</taxon>
        <taxon>Crustacea</taxon>
        <taxon>Multicrustacea</taxon>
        <taxon>Malacostraca</taxon>
        <taxon>Eumalacostraca</taxon>
        <taxon>Peracarida</taxon>
        <taxon>Amphipoda</taxon>
        <taxon>Senticaudata</taxon>
        <taxon>Talitrida</taxon>
        <taxon>Talitroidea</taxon>
        <taxon>Hyalellidae</taxon>
        <taxon>Hyalella</taxon>
    </lineage>
</organism>
<name>A0A8B7N0Z5_HYAAZ</name>
<dbReference type="InterPro" id="IPR027417">
    <property type="entry name" value="P-loop_NTPase"/>
</dbReference>
<dbReference type="Pfam" id="PF00225">
    <property type="entry name" value="Kinesin"/>
    <property type="match status" value="1"/>
</dbReference>
<keyword evidence="8" id="KW-0493">Microtubule</keyword>
<dbReference type="GO" id="GO:0005874">
    <property type="term" value="C:microtubule"/>
    <property type="evidence" value="ECO:0007669"/>
    <property type="project" value="UniProtKB-KW"/>
</dbReference>
<evidence type="ECO:0000313" key="10">
    <source>
        <dbReference type="Proteomes" id="UP000694843"/>
    </source>
</evidence>
<dbReference type="PRINTS" id="PR00380">
    <property type="entry name" value="KINESINHEAVY"/>
</dbReference>
<dbReference type="PROSITE" id="PS50067">
    <property type="entry name" value="KINESIN_MOTOR_2"/>
    <property type="match status" value="1"/>
</dbReference>
<dbReference type="KEGG" id="hazt:108665277"/>
<dbReference type="RefSeq" id="XP_018007501.2">
    <property type="nucleotide sequence ID" value="XM_018152012.2"/>
</dbReference>
<keyword evidence="5 7" id="KW-0505">Motor protein</keyword>
<comment type="similarity">
    <text evidence="7 8">Belongs to the TRAFAC class myosin-kinesin ATPase superfamily. Kinesin family.</text>
</comment>
<dbReference type="GO" id="GO:0000278">
    <property type="term" value="P:mitotic cell cycle"/>
    <property type="evidence" value="ECO:0007669"/>
    <property type="project" value="TreeGrafter"/>
</dbReference>
<evidence type="ECO:0000313" key="11">
    <source>
        <dbReference type="RefSeq" id="XP_018007501.2"/>
    </source>
</evidence>
<feature type="domain" description="Kinesin motor" evidence="9">
    <location>
        <begin position="3"/>
        <end position="324"/>
    </location>
</feature>
<evidence type="ECO:0000256" key="2">
    <source>
        <dbReference type="ARBA" id="ARBA00022741"/>
    </source>
</evidence>
<keyword evidence="3 7" id="KW-0067">ATP-binding</keyword>
<protein>
    <recommendedName>
        <fullName evidence="8">Kinesin-like protein</fullName>
    </recommendedName>
</protein>
<dbReference type="GeneID" id="108665277"/>
<proteinExistence type="inferred from homology"/>
<dbReference type="Proteomes" id="UP000694843">
    <property type="component" value="Unplaced"/>
</dbReference>
<keyword evidence="10" id="KW-1185">Reference proteome</keyword>
<keyword evidence="4" id="KW-0175">Coiled coil</keyword>
<evidence type="ECO:0000256" key="8">
    <source>
        <dbReference type="RuleBase" id="RU000394"/>
    </source>
</evidence>